<evidence type="ECO:0000313" key="3">
    <source>
        <dbReference type="EMBL" id="NCJ05225.1"/>
    </source>
</evidence>
<dbReference type="Pfam" id="PF05430">
    <property type="entry name" value="Methyltransf_30"/>
    <property type="match status" value="1"/>
</dbReference>
<dbReference type="AlphaFoldDB" id="A0A8K2A6J8"/>
<dbReference type="PANTHER" id="PTHR39963:SF1">
    <property type="entry name" value="MNMC-LIKE METHYLTRANSFERASE DOMAIN-CONTAINING PROTEIN"/>
    <property type="match status" value="1"/>
</dbReference>
<reference evidence="3" key="1">
    <citation type="submission" date="2019-12" db="EMBL/GenBank/DDBJ databases">
        <title>High-Quality draft genome sequences of three cyanobacteria isolated from the limestone walls of the Old Cathedral of Coimbra.</title>
        <authorList>
            <person name="Tiago I."/>
            <person name="Soares F."/>
            <person name="Portugal A."/>
        </authorList>
    </citation>
    <scope>NUCLEOTIDE SEQUENCE [LARGE SCALE GENOMIC DNA]</scope>
    <source>
        <strain evidence="3">C</strain>
    </source>
</reference>
<feature type="domain" description="MnmC-like methyltransferase" evidence="2">
    <location>
        <begin position="131"/>
        <end position="239"/>
    </location>
</feature>
<protein>
    <recommendedName>
        <fullName evidence="2">MnmC-like methyltransferase domain-containing protein</fullName>
    </recommendedName>
</protein>
<evidence type="ECO:0000256" key="1">
    <source>
        <dbReference type="SAM" id="MobiDB-lite"/>
    </source>
</evidence>
<dbReference type="EMBL" id="WVIC01000002">
    <property type="protein sequence ID" value="NCJ05225.1"/>
    <property type="molecule type" value="Genomic_DNA"/>
</dbReference>
<dbReference type="Gene3D" id="3.40.50.150">
    <property type="entry name" value="Vaccinia Virus protein VP39"/>
    <property type="match status" value="1"/>
</dbReference>
<comment type="caution">
    <text evidence="3">The sequence shown here is derived from an EMBL/GenBank/DDBJ whole genome shotgun (WGS) entry which is preliminary data.</text>
</comment>
<organism evidence="3 4">
    <name type="scientific">Petrachloros mirabilis ULC683</name>
    <dbReference type="NCBI Taxonomy" id="2781853"/>
    <lineage>
        <taxon>Bacteria</taxon>
        <taxon>Bacillati</taxon>
        <taxon>Cyanobacteriota</taxon>
        <taxon>Cyanophyceae</taxon>
        <taxon>Synechococcales</taxon>
        <taxon>Petrachlorosaceae</taxon>
        <taxon>Petrachloros</taxon>
        <taxon>Petrachloros mirabilis</taxon>
    </lineage>
</organism>
<keyword evidence="4" id="KW-1185">Reference proteome</keyword>
<gene>
    <name evidence="3" type="ORF">GS597_01560</name>
</gene>
<feature type="region of interest" description="Disordered" evidence="1">
    <location>
        <begin position="277"/>
        <end position="309"/>
    </location>
</feature>
<dbReference type="SUPFAM" id="SSF53335">
    <property type="entry name" value="S-adenosyl-L-methionine-dependent methyltransferases"/>
    <property type="match status" value="1"/>
</dbReference>
<feature type="compositionally biased region" description="Polar residues" evidence="1">
    <location>
        <begin position="283"/>
        <end position="294"/>
    </location>
</feature>
<dbReference type="PANTHER" id="PTHR39963">
    <property type="entry name" value="SLL0983 PROTEIN"/>
    <property type="match status" value="1"/>
</dbReference>
<evidence type="ECO:0000313" key="4">
    <source>
        <dbReference type="Proteomes" id="UP000607397"/>
    </source>
</evidence>
<dbReference type="InterPro" id="IPR029063">
    <property type="entry name" value="SAM-dependent_MTases_sf"/>
</dbReference>
<proteinExistence type="predicted"/>
<name>A0A8K2A6J8_9CYAN</name>
<accession>A0A8K2A6J8</accession>
<sequence length="309" mass="33524">MLGVARFKAQLHTRETTPVKPYLTADGSYTFFSDTFGESFHSYSGARQEALGKFVAPTRLTDCATQASSLCLLDVCYGLGYNTAAALEMIWQVNPSCHVLVWALELEAAVPLAAVAQGWLSSWPQSIETPLATLAATHQVQTPTLEAHLILGDARQTLSALVNQGIQAQGIFLDPFSPPRCPQLWTVEFFQLLRRCLAPQGRLATYSCAAAVRAGLIEAGFWVTESPPVGRRSPGTVAALTQSEVLPLSLQAQEHLQTRAAVPYRDATGQDAAAEIVQRRQQEQQNSPLASTQAWKKRWLGNSSASPST</sequence>
<evidence type="ECO:0000259" key="2">
    <source>
        <dbReference type="Pfam" id="PF05430"/>
    </source>
</evidence>
<dbReference type="Proteomes" id="UP000607397">
    <property type="component" value="Unassembled WGS sequence"/>
</dbReference>
<dbReference type="InterPro" id="IPR008471">
    <property type="entry name" value="MnmC-like_methylTransf"/>
</dbReference>
<dbReference type="GO" id="GO:0016645">
    <property type="term" value="F:oxidoreductase activity, acting on the CH-NH group of donors"/>
    <property type="evidence" value="ECO:0007669"/>
    <property type="project" value="InterPro"/>
</dbReference>